<dbReference type="CDD" id="cd06008">
    <property type="entry name" value="NF-X1-zinc-finger"/>
    <property type="match status" value="6"/>
</dbReference>
<accession>A0ABP0XDZ3</accession>
<feature type="region of interest" description="Disordered" evidence="7">
    <location>
        <begin position="1"/>
        <end position="38"/>
    </location>
</feature>
<keyword evidence="8" id="KW-1133">Transmembrane helix</keyword>
<dbReference type="PANTHER" id="PTHR12360">
    <property type="entry name" value="NUCLEAR TRANSCRIPTION FACTOR, X-BOX BINDING 1 NFX1"/>
    <property type="match status" value="1"/>
</dbReference>
<evidence type="ECO:0000256" key="6">
    <source>
        <dbReference type="PROSITE-ProRule" id="PRU00146"/>
    </source>
</evidence>
<evidence type="ECO:0000256" key="8">
    <source>
        <dbReference type="SAM" id="Phobius"/>
    </source>
</evidence>
<reference evidence="10" key="1">
    <citation type="submission" date="2024-02" db="EMBL/GenBank/DDBJ databases">
        <authorList>
            <consortium name="ELIXIR-Norway"/>
            <consortium name="Elixir Norway"/>
        </authorList>
    </citation>
    <scope>NUCLEOTIDE SEQUENCE</scope>
</reference>
<feature type="domain" description="PHD-type" evidence="9">
    <location>
        <begin position="90"/>
        <end position="167"/>
    </location>
</feature>
<dbReference type="InterPro" id="IPR019786">
    <property type="entry name" value="Zinc_finger_PHD-type_CS"/>
</dbReference>
<dbReference type="EMBL" id="OZ020103">
    <property type="protein sequence ID" value="CAK9276779.1"/>
    <property type="molecule type" value="Genomic_DNA"/>
</dbReference>
<proteinExistence type="inferred from homology"/>
<keyword evidence="2" id="KW-0479">Metal-binding</keyword>
<evidence type="ECO:0000256" key="5">
    <source>
        <dbReference type="ARBA" id="ARBA00022833"/>
    </source>
</evidence>
<evidence type="ECO:0000313" key="11">
    <source>
        <dbReference type="Proteomes" id="UP001497444"/>
    </source>
</evidence>
<keyword evidence="8" id="KW-0812">Transmembrane</keyword>
<feature type="region of interest" description="Disordered" evidence="7">
    <location>
        <begin position="554"/>
        <end position="575"/>
    </location>
</feature>
<name>A0ABP0XDZ3_9BRYO</name>
<dbReference type="Proteomes" id="UP001497444">
    <property type="component" value="Chromosome 8"/>
</dbReference>
<gene>
    <name evidence="10" type="ORF">CSSPJE1EN1_LOCUS22257</name>
</gene>
<feature type="compositionally biased region" description="Polar residues" evidence="7">
    <location>
        <begin position="1"/>
        <end position="10"/>
    </location>
</feature>
<evidence type="ECO:0000256" key="3">
    <source>
        <dbReference type="ARBA" id="ARBA00022737"/>
    </source>
</evidence>
<dbReference type="InterPro" id="IPR034078">
    <property type="entry name" value="NFX1_fam"/>
</dbReference>
<dbReference type="PROSITE" id="PS50016">
    <property type="entry name" value="ZF_PHD_2"/>
    <property type="match status" value="1"/>
</dbReference>
<sequence>MQGMAAQSRQRSGDGGPPATSAWTVPLSGDDSDSGCDEGDRQGLLRIDALESSILANYPVADCTDDTVSSLFDSGLAKIRAMLLAKHSGATACLICLEKVRVTDPIWDCKTGCHAVFHLLCIQSWAQQALGTAAVHSLGQLSGQHFPMAAAEAEEKARWHCPKCRSEYSKSELPREYRCFCGKQVDPVNDPWLAPHTCGDKCERPLPGDCGHNCVLLCHPGPCPTCPQLLMFSCFCGGASEMRRCGHRSFSCGKLCRKLLGCGKHNCEKSCHQGACPPCAKTAVHPCKCGRTTALRACAELDFRCEQSCGRQLSCQKHCCDKGCHSGSCGECTLAGKRSCPCGKIQHTGITCDYVVPTCGSTCEKPLSCQRHRCNERCHNGPCKDTCRVVLTKSCRCGSLKKEVPCYQDLLCERKCQRTRDCTRHACKRRCCDGNCPPCSEVCGKRLKCRNHKCPAPCHRGFCAPCPLTVQISCACGETAFQVPCGTERDQRPPRCVKPCRIPAGCLHGANCKVHRCHYGACPACQLPCGAILPCGHCCKERCHGPQPRPNPEYTLKSKKKKVRHGTDPTNTGSPCPPCSEWIVQQCLGHHSGSERPMVCSQKSLFQCEKLCGNPLTCGNHQCQSICHLEQLAQTNGVAEVDTCERCNLSCQKKRPDGCIHLCSRPCHIGDCPPCKALVKRPCYCRALVHAFECSMFNSATKEAQAKLLPCGGPCHQKLPNCAHLCPDICHPNACPTATNCRKKVVVRCACQRLKKEWLCCEVQAAQKGEAGSKDLPKGTLPPGCGLLLCDQECMRLAAEQKAKEESEALRQRKLKEPEVMSPTPKEIVVRSKRRRRSALADEKQNSSWFQEWMVTAIQWLWRLLWVVIGILLIIYGYKGLQGLSDWMNARDAIRPRKMPGRF</sequence>
<evidence type="ECO:0000256" key="7">
    <source>
        <dbReference type="SAM" id="MobiDB-lite"/>
    </source>
</evidence>
<keyword evidence="11" id="KW-1185">Reference proteome</keyword>
<keyword evidence="5" id="KW-0862">Zinc</keyword>
<keyword evidence="4 6" id="KW-0863">Zinc-finger</keyword>
<keyword evidence="3" id="KW-0677">Repeat</keyword>
<evidence type="ECO:0000259" key="9">
    <source>
        <dbReference type="PROSITE" id="PS50016"/>
    </source>
</evidence>
<evidence type="ECO:0000256" key="4">
    <source>
        <dbReference type="ARBA" id="ARBA00022771"/>
    </source>
</evidence>
<evidence type="ECO:0000256" key="1">
    <source>
        <dbReference type="ARBA" id="ARBA00007269"/>
    </source>
</evidence>
<dbReference type="InterPro" id="IPR019787">
    <property type="entry name" value="Znf_PHD-finger"/>
</dbReference>
<dbReference type="PANTHER" id="PTHR12360:SF1">
    <property type="entry name" value="NF-X1-TYPE ZINC FINGER PROTEIN NFXL1"/>
    <property type="match status" value="1"/>
</dbReference>
<evidence type="ECO:0000313" key="10">
    <source>
        <dbReference type="EMBL" id="CAK9276779.1"/>
    </source>
</evidence>
<dbReference type="InterPro" id="IPR000967">
    <property type="entry name" value="Znf_NFX1"/>
</dbReference>
<dbReference type="SMART" id="SM00438">
    <property type="entry name" value="ZnF_NFX"/>
    <property type="match status" value="10"/>
</dbReference>
<feature type="transmembrane region" description="Helical" evidence="8">
    <location>
        <begin position="860"/>
        <end position="878"/>
    </location>
</feature>
<keyword evidence="8" id="KW-0472">Membrane</keyword>
<protein>
    <recommendedName>
        <fullName evidence="9">PHD-type domain-containing protein</fullName>
    </recommendedName>
</protein>
<dbReference type="PROSITE" id="PS01359">
    <property type="entry name" value="ZF_PHD_1"/>
    <property type="match status" value="1"/>
</dbReference>
<organism evidence="10 11">
    <name type="scientific">Sphagnum jensenii</name>
    <dbReference type="NCBI Taxonomy" id="128206"/>
    <lineage>
        <taxon>Eukaryota</taxon>
        <taxon>Viridiplantae</taxon>
        <taxon>Streptophyta</taxon>
        <taxon>Embryophyta</taxon>
        <taxon>Bryophyta</taxon>
        <taxon>Sphagnophytina</taxon>
        <taxon>Sphagnopsida</taxon>
        <taxon>Sphagnales</taxon>
        <taxon>Sphagnaceae</taxon>
        <taxon>Sphagnum</taxon>
    </lineage>
</organism>
<dbReference type="Pfam" id="PF01422">
    <property type="entry name" value="zf-NF-X1"/>
    <property type="match status" value="9"/>
</dbReference>
<comment type="similarity">
    <text evidence="1">Belongs to the NFX1 family.</text>
</comment>
<evidence type="ECO:0000256" key="2">
    <source>
        <dbReference type="ARBA" id="ARBA00022723"/>
    </source>
</evidence>